<dbReference type="PANTHER" id="PTHR35936">
    <property type="entry name" value="MEMBRANE-BOUND LYTIC MUREIN TRANSGLYCOSYLASE F"/>
    <property type="match status" value="1"/>
</dbReference>
<keyword evidence="5" id="KW-1185">Reference proteome</keyword>
<feature type="chain" id="PRO_5031463809" evidence="2">
    <location>
        <begin position="26"/>
        <end position="257"/>
    </location>
</feature>
<dbReference type="SMART" id="SM00062">
    <property type="entry name" value="PBPb"/>
    <property type="match status" value="1"/>
</dbReference>
<protein>
    <submittedName>
        <fullName evidence="4">Transporter substrate-binding domain-containing protein</fullName>
    </submittedName>
</protein>
<name>A0A7W4JV43_9PROT</name>
<accession>A0A7W4JV43</accession>
<organism evidence="4 5">
    <name type="scientific">Gluconacetobacter azotocaptans</name>
    <dbReference type="NCBI Taxonomy" id="142834"/>
    <lineage>
        <taxon>Bacteria</taxon>
        <taxon>Pseudomonadati</taxon>
        <taxon>Pseudomonadota</taxon>
        <taxon>Alphaproteobacteria</taxon>
        <taxon>Acetobacterales</taxon>
        <taxon>Acetobacteraceae</taxon>
        <taxon>Gluconacetobacter</taxon>
    </lineage>
</organism>
<dbReference type="Gene3D" id="3.40.190.10">
    <property type="entry name" value="Periplasmic binding protein-like II"/>
    <property type="match status" value="2"/>
</dbReference>
<reference evidence="4 5" key="1">
    <citation type="submission" date="2020-04" db="EMBL/GenBank/DDBJ databases">
        <title>Description of novel Gluconacetobacter.</title>
        <authorList>
            <person name="Sombolestani A."/>
        </authorList>
    </citation>
    <scope>NUCLEOTIDE SEQUENCE [LARGE SCALE GENOMIC DNA]</scope>
    <source>
        <strain evidence="4 5">LMG 21311</strain>
    </source>
</reference>
<dbReference type="EMBL" id="JABEQF010000016">
    <property type="protein sequence ID" value="MBB2191438.1"/>
    <property type="molecule type" value="Genomic_DNA"/>
</dbReference>
<dbReference type="Proteomes" id="UP000555756">
    <property type="component" value="Unassembled WGS sequence"/>
</dbReference>
<dbReference type="Pfam" id="PF00497">
    <property type="entry name" value="SBP_bac_3"/>
    <property type="match status" value="1"/>
</dbReference>
<sequence>MLRRRSLMLGAAATIGSGLVGTARAATPTADDIRRQGYMRIATTGLDAPYNYVDPDGQVMGFDIDWSRMICASLGVEARFSCLAWHGILPGLMAGQFDGVMSAVRITPERQANFTFSAPYTTDSVAVLVRQDNTTIKEIEDLKGLVVGTASGSILEATANEMAHAATLRSYPGLPDILMDLISGRLDGAVVGRAGALYAIHTHNLPLKVVGRAIRPQPIAMILPKGATDLASAVSKAIADRQADGQARTLADRWFKA</sequence>
<evidence type="ECO:0000313" key="5">
    <source>
        <dbReference type="Proteomes" id="UP000555756"/>
    </source>
</evidence>
<comment type="caution">
    <text evidence="4">The sequence shown here is derived from an EMBL/GenBank/DDBJ whole genome shotgun (WGS) entry which is preliminary data.</text>
</comment>
<dbReference type="SUPFAM" id="SSF53850">
    <property type="entry name" value="Periplasmic binding protein-like II"/>
    <property type="match status" value="1"/>
</dbReference>
<evidence type="ECO:0000313" key="4">
    <source>
        <dbReference type="EMBL" id="MBB2191438.1"/>
    </source>
</evidence>
<gene>
    <name evidence="4" type="ORF">HLH34_15995</name>
</gene>
<dbReference type="InterPro" id="IPR001638">
    <property type="entry name" value="Solute-binding_3/MltF_N"/>
</dbReference>
<keyword evidence="1 2" id="KW-0732">Signal</keyword>
<evidence type="ECO:0000256" key="2">
    <source>
        <dbReference type="SAM" id="SignalP"/>
    </source>
</evidence>
<dbReference type="RefSeq" id="WP_183120562.1">
    <property type="nucleotide sequence ID" value="NZ_JABEQF010000016.1"/>
</dbReference>
<evidence type="ECO:0000256" key="1">
    <source>
        <dbReference type="ARBA" id="ARBA00022729"/>
    </source>
</evidence>
<proteinExistence type="predicted"/>
<feature type="domain" description="Solute-binding protein family 3/N-terminal" evidence="3">
    <location>
        <begin position="38"/>
        <end position="257"/>
    </location>
</feature>
<dbReference type="PANTHER" id="PTHR35936:SF35">
    <property type="entry name" value="L-CYSTINE-BINDING PROTEIN TCYJ"/>
    <property type="match status" value="1"/>
</dbReference>
<dbReference type="AlphaFoldDB" id="A0A7W4JV43"/>
<evidence type="ECO:0000259" key="3">
    <source>
        <dbReference type="SMART" id="SM00062"/>
    </source>
</evidence>
<feature type="signal peptide" evidence="2">
    <location>
        <begin position="1"/>
        <end position="25"/>
    </location>
</feature>